<dbReference type="NCBIfam" id="NF003122">
    <property type="entry name" value="PRK04040.1"/>
    <property type="match status" value="1"/>
</dbReference>
<evidence type="ECO:0000256" key="2">
    <source>
        <dbReference type="ARBA" id="ARBA00022490"/>
    </source>
</evidence>
<comment type="subcellular location">
    <subcellularLocation>
        <location evidence="1">Cytoplasm</location>
    </subcellularLocation>
</comment>
<dbReference type="GO" id="GO:0004017">
    <property type="term" value="F:AMP kinase activity"/>
    <property type="evidence" value="ECO:0007669"/>
    <property type="project" value="UniProtKB-EC"/>
</dbReference>
<dbReference type="GO" id="GO:0005737">
    <property type="term" value="C:cytoplasm"/>
    <property type="evidence" value="ECO:0007669"/>
    <property type="project" value="UniProtKB-SubCell"/>
</dbReference>
<accession>A0A0W8F3B5</accession>
<keyword evidence="5 7" id="KW-0418">Kinase</keyword>
<keyword evidence="2" id="KW-0963">Cytoplasm</keyword>
<protein>
    <submittedName>
        <fullName evidence="7">Adenylate kinase, archaeal type</fullName>
        <ecNumber evidence="7">2.7.4.3</ecNumber>
    </submittedName>
</protein>
<dbReference type="Gene3D" id="3.40.50.300">
    <property type="entry name" value="P-loop containing nucleotide triphosphate hydrolases"/>
    <property type="match status" value="1"/>
</dbReference>
<keyword evidence="3 7" id="KW-0808">Transferase</keyword>
<keyword evidence="4" id="KW-0547">Nucleotide-binding</keyword>
<dbReference type="Pfam" id="PF13207">
    <property type="entry name" value="AAA_17"/>
    <property type="match status" value="1"/>
</dbReference>
<dbReference type="EMBL" id="LNQE01001558">
    <property type="protein sequence ID" value="KUG15399.1"/>
    <property type="molecule type" value="Genomic_DNA"/>
</dbReference>
<proteinExistence type="inferred from homology"/>
<comment type="caution">
    <text evidence="7">The sequence shown here is derived from an EMBL/GenBank/DDBJ whole genome shotgun (WGS) entry which is preliminary data.</text>
</comment>
<dbReference type="SUPFAM" id="SSF52540">
    <property type="entry name" value="P-loop containing nucleoside triphosphate hydrolases"/>
    <property type="match status" value="1"/>
</dbReference>
<evidence type="ECO:0000256" key="4">
    <source>
        <dbReference type="ARBA" id="ARBA00022741"/>
    </source>
</evidence>
<dbReference type="GO" id="GO:0005524">
    <property type="term" value="F:ATP binding"/>
    <property type="evidence" value="ECO:0007669"/>
    <property type="project" value="UniProtKB-KW"/>
</dbReference>
<evidence type="ECO:0000313" key="7">
    <source>
        <dbReference type="EMBL" id="KUG15399.1"/>
    </source>
</evidence>
<evidence type="ECO:0000256" key="6">
    <source>
        <dbReference type="ARBA" id="ARBA00022840"/>
    </source>
</evidence>
<dbReference type="EC" id="2.7.4.3" evidence="7"/>
<reference evidence="7" key="1">
    <citation type="journal article" date="2015" name="Proc. Natl. Acad. Sci. U.S.A.">
        <title>Networks of energetic and metabolic interactions define dynamics in microbial communities.</title>
        <authorList>
            <person name="Embree M."/>
            <person name="Liu J.K."/>
            <person name="Al-Bassam M.M."/>
            <person name="Zengler K."/>
        </authorList>
    </citation>
    <scope>NUCLEOTIDE SEQUENCE</scope>
</reference>
<dbReference type="HAMAP" id="MF_00234">
    <property type="entry name" value="Adenylate_kinase_AdkA"/>
    <property type="match status" value="1"/>
</dbReference>
<gene>
    <name evidence="7" type="ORF">ASZ90_014925</name>
</gene>
<sequence>MKGRSVIITGVPGVGKTTVVNGALKRLENEGISYKTLNFGTFMFEVAQKEGIVADRDEMRKLDRDVQKRLQKLAAQEMAQQEGNVLIDTHASVKTPKGYLAGLPEWVLAELMPDTIVLVETDEDQILLRRLSDETRTRDREGSYAIGEHQQFNRAIAAAYSMMTGCTVRYITNADLLLDKAVEDMVSVLR</sequence>
<evidence type="ECO:0000256" key="5">
    <source>
        <dbReference type="ARBA" id="ARBA00022777"/>
    </source>
</evidence>
<dbReference type="InterPro" id="IPR023477">
    <property type="entry name" value="Adenylate_kinase_AdkA"/>
</dbReference>
<evidence type="ECO:0000256" key="1">
    <source>
        <dbReference type="ARBA" id="ARBA00004496"/>
    </source>
</evidence>
<keyword evidence="6" id="KW-0067">ATP-binding</keyword>
<dbReference type="InterPro" id="IPR027417">
    <property type="entry name" value="P-loop_NTPase"/>
</dbReference>
<evidence type="ECO:0000256" key="3">
    <source>
        <dbReference type="ARBA" id="ARBA00022679"/>
    </source>
</evidence>
<dbReference type="AlphaFoldDB" id="A0A0W8F3B5"/>
<name>A0A0W8F3B5_9ZZZZ</name>
<organism evidence="7">
    <name type="scientific">hydrocarbon metagenome</name>
    <dbReference type="NCBI Taxonomy" id="938273"/>
    <lineage>
        <taxon>unclassified sequences</taxon>
        <taxon>metagenomes</taxon>
        <taxon>ecological metagenomes</taxon>
    </lineage>
</organism>